<dbReference type="PANTHER" id="PTHR45990:SF1">
    <property type="entry name" value="DNA REPAIR PROTEIN REV1"/>
    <property type="match status" value="1"/>
</dbReference>
<keyword evidence="9" id="KW-0460">Magnesium</keyword>
<evidence type="ECO:0000256" key="7">
    <source>
        <dbReference type="ARBA" id="ARBA00022723"/>
    </source>
</evidence>
<dbReference type="GO" id="GO:0046872">
    <property type="term" value="F:metal ion binding"/>
    <property type="evidence" value="ECO:0007669"/>
    <property type="project" value="UniProtKB-KW"/>
</dbReference>
<proteinExistence type="inferred from homology"/>
<keyword evidence="11" id="KW-0234">DNA repair</keyword>
<comment type="caution">
    <text evidence="16">The sequence shown here is derived from an EMBL/GenBank/DDBJ whole genome shotgun (WGS) entry which is preliminary data.</text>
</comment>
<feature type="region of interest" description="Disordered" evidence="13">
    <location>
        <begin position="1"/>
        <end position="28"/>
    </location>
</feature>
<keyword evidence="7" id="KW-0479">Metal-binding</keyword>
<dbReference type="FunFam" id="3.30.1490.100:FF:000001">
    <property type="entry name" value="DNA repair protein REV1"/>
    <property type="match status" value="1"/>
</dbReference>
<comment type="subcellular location">
    <subcellularLocation>
        <location evidence="1">Nucleus</location>
    </subcellularLocation>
</comment>
<dbReference type="GO" id="GO:0005634">
    <property type="term" value="C:nucleus"/>
    <property type="evidence" value="ECO:0007669"/>
    <property type="project" value="UniProtKB-SubCell"/>
</dbReference>
<feature type="compositionally biased region" description="Polar residues" evidence="13">
    <location>
        <begin position="153"/>
        <end position="166"/>
    </location>
</feature>
<feature type="compositionally biased region" description="Low complexity" evidence="13">
    <location>
        <begin position="1054"/>
        <end position="1072"/>
    </location>
</feature>
<keyword evidence="6" id="KW-0548">Nucleotidyltransferase</keyword>
<feature type="compositionally biased region" description="Polar residues" evidence="13">
    <location>
        <begin position="236"/>
        <end position="249"/>
    </location>
</feature>
<feature type="region of interest" description="Disordered" evidence="13">
    <location>
        <begin position="46"/>
        <end position="85"/>
    </location>
</feature>
<dbReference type="Gene3D" id="3.40.50.10190">
    <property type="entry name" value="BRCT domain"/>
    <property type="match status" value="1"/>
</dbReference>
<dbReference type="SUPFAM" id="SSF56672">
    <property type="entry name" value="DNA/RNA polymerases"/>
    <property type="match status" value="1"/>
</dbReference>
<evidence type="ECO:0000256" key="4">
    <source>
        <dbReference type="ARBA" id="ARBA00022634"/>
    </source>
</evidence>
<feature type="compositionally biased region" description="Polar residues" evidence="13">
    <location>
        <begin position="1"/>
        <end position="14"/>
    </location>
</feature>
<keyword evidence="10" id="KW-0238">DNA-binding</keyword>
<feature type="compositionally biased region" description="Basic and acidic residues" evidence="13">
    <location>
        <begin position="492"/>
        <end position="515"/>
    </location>
</feature>
<evidence type="ECO:0000256" key="10">
    <source>
        <dbReference type="ARBA" id="ARBA00023125"/>
    </source>
</evidence>
<evidence type="ECO:0000256" key="13">
    <source>
        <dbReference type="SAM" id="MobiDB-lite"/>
    </source>
</evidence>
<comment type="similarity">
    <text evidence="2">Belongs to the DNA polymerase type-Y family.</text>
</comment>
<dbReference type="InterPro" id="IPR036775">
    <property type="entry name" value="DNA_pol_Y-fam_lit_finger_sf"/>
</dbReference>
<keyword evidence="8" id="KW-0227">DNA damage</keyword>
<dbReference type="Pfam" id="PF00817">
    <property type="entry name" value="IMS"/>
    <property type="match status" value="1"/>
</dbReference>
<dbReference type="CDD" id="cd17719">
    <property type="entry name" value="BRCT_Rev1"/>
    <property type="match status" value="1"/>
</dbReference>
<feature type="domain" description="BRCT" evidence="14">
    <location>
        <begin position="354"/>
        <end position="444"/>
    </location>
</feature>
<organism evidence="16 17">
    <name type="scientific">Discostella pseudostelligera</name>
    <dbReference type="NCBI Taxonomy" id="259834"/>
    <lineage>
        <taxon>Eukaryota</taxon>
        <taxon>Sar</taxon>
        <taxon>Stramenopiles</taxon>
        <taxon>Ochrophyta</taxon>
        <taxon>Bacillariophyta</taxon>
        <taxon>Coscinodiscophyceae</taxon>
        <taxon>Thalassiosirophycidae</taxon>
        <taxon>Stephanodiscales</taxon>
        <taxon>Stephanodiscaceae</taxon>
        <taxon>Discostella</taxon>
    </lineage>
</organism>
<dbReference type="Proteomes" id="UP001530293">
    <property type="component" value="Unassembled WGS sequence"/>
</dbReference>
<keyword evidence="5" id="KW-0808">Transferase</keyword>
<dbReference type="Gene3D" id="3.30.1490.100">
    <property type="entry name" value="DNA polymerase, Y-family, little finger domain"/>
    <property type="match status" value="1"/>
</dbReference>
<protein>
    <recommendedName>
        <fullName evidence="3">DNA repair protein REV1</fullName>
    </recommendedName>
</protein>
<dbReference type="EMBL" id="JALLBG020000108">
    <property type="protein sequence ID" value="KAL3764167.1"/>
    <property type="molecule type" value="Genomic_DNA"/>
</dbReference>
<feature type="region of interest" description="Disordered" evidence="13">
    <location>
        <begin position="187"/>
        <end position="207"/>
    </location>
</feature>
<keyword evidence="12" id="KW-0539">Nucleus</keyword>
<dbReference type="Gene3D" id="1.10.150.20">
    <property type="entry name" value="5' to 3' exonuclease, C-terminal subdomain"/>
    <property type="match status" value="1"/>
</dbReference>
<dbReference type="PROSITE" id="PS50173">
    <property type="entry name" value="UMUC"/>
    <property type="match status" value="1"/>
</dbReference>
<evidence type="ECO:0000256" key="6">
    <source>
        <dbReference type="ARBA" id="ARBA00022695"/>
    </source>
</evidence>
<feature type="compositionally biased region" description="Basic residues" evidence="13">
    <location>
        <begin position="123"/>
        <end position="137"/>
    </location>
</feature>
<dbReference type="Gene3D" id="3.30.70.270">
    <property type="match status" value="1"/>
</dbReference>
<dbReference type="SUPFAM" id="SSF52113">
    <property type="entry name" value="BRCT domain"/>
    <property type="match status" value="1"/>
</dbReference>
<evidence type="ECO:0000256" key="9">
    <source>
        <dbReference type="ARBA" id="ARBA00022842"/>
    </source>
</evidence>
<evidence type="ECO:0000256" key="11">
    <source>
        <dbReference type="ARBA" id="ARBA00023204"/>
    </source>
</evidence>
<keyword evidence="17" id="KW-1185">Reference proteome</keyword>
<reference evidence="16 17" key="1">
    <citation type="submission" date="2024-10" db="EMBL/GenBank/DDBJ databases">
        <title>Updated reference genomes for cyclostephanoid diatoms.</title>
        <authorList>
            <person name="Roberts W.R."/>
            <person name="Alverson A.J."/>
        </authorList>
    </citation>
    <scope>NUCLEOTIDE SEQUENCE [LARGE SCALE GENOMIC DNA]</scope>
    <source>
        <strain evidence="16 17">AJA232-27</strain>
    </source>
</reference>
<gene>
    <name evidence="16" type="ORF">ACHAWU_003979</name>
</gene>
<evidence type="ECO:0000313" key="16">
    <source>
        <dbReference type="EMBL" id="KAL3764167.1"/>
    </source>
</evidence>
<evidence type="ECO:0000256" key="12">
    <source>
        <dbReference type="ARBA" id="ARBA00023242"/>
    </source>
</evidence>
<dbReference type="Pfam" id="PF21999">
    <property type="entry name" value="IMS_HHH_1"/>
    <property type="match status" value="1"/>
</dbReference>
<sequence>MNSHTNQTTNNGGQSRKRGNFDSVPADDGFRNYMARKIELQRKQFGLVVPPPPPSSPPVETLTTSSTNAEASNSARISHRSDASSTNNLVRVEKKSVRFHDNVEVEGVSQLLSNLKQKYTGKKKISRLSSAYKRRRQVNNEPLDSSEGLSADDNLQTSSVPPTNEFSSVLGVLNSLQRRHGTSSILRKRLHSQENSPETQSDGQSSGIHWVSVLESLECAESVDFAEIGNSFSNLSTGSNRIGSVGASSKNRRESTRCKGSSVLELIGPDPGGKKESSADAFHNQQRPADQLIELSKGSDTEAPVLLHLRPTEHSHAPSHSPIHGSQTSATSLISSPIQTESTSANIRRRPNHRPDLFFTGVVVLVNGHTSPDATTLMRLLHKHGGDLEKYETRRVTHIIAEQLSAAKAKIYKQQRNPTPICRPQWIVDSVERGMLLPFGDYLLKNVFSDDVVGTKSVTSYFVKNPDRNVASTSAEIGGGIAQSRESQGFELDGKLSSREDNRSESTTTDETKSHRWQDTLPSQANYHLNGQVRTVGNDPNFLESYFRNSRLSFIGSFKQRVKPTKQTCRSESKEGSRMFVLLVDMDCFFAAVALRKYPEYRDKPVAVGHSHVARSKSSVSKGTANSSSELSTCNYIARNYGIRKGMFLGDAIQLCPGLIVLPYDFEGYEEVSGTVATLLHSFAEQFNGCIEQVSCDESYVEINITEDDCKGNDIFEFVHKLADHLRADIVKETECTASIGVGPNKMLAKLAADRVKPDASFVVKDWREFLNDRVLRDIPGVGRKLEKKLQQHGLRTVNDVWELENDAVNVLGDVIGHGNAQKIVQYCYGKDDRQVTPAPRKSISAECNYGVRFDGPYGVDYMIKGLANEVEKRMDEQNCRGTKLTLKVMKSRDTSKVPGKFLGHGLCDNHSRSIDISLTRDADVIFSAAMKLHEKLDIDDSAIRGMGIVISSLKPDHDVSVDEQSSPSKLSAWFKKATPSVSESPEGQNSHRASSFELEIIDGFHAPILDAAESVSSTIPTFSQLDQDVLRNLPDDILSEVRCMYGKSSREQTSSGKMSPPKSPKSKTSGKVCMTDKPIPIIGQASVRRMLKLASIKSGAEDLVGHRLSQLECLPLEVQLQIANEDDVTITKRPRLKISTTDQQKGAVDMVHVEQPQHDATEFTSIEDDHKGFYSENIGPLRDFISSNPNPDSMTVEAVRDFLSVCVQERRVDDTVVFLRSIKNMRDDGWGNDIYSQLRESTLDEINSTTGCVVDTEWLGI</sequence>
<dbReference type="AlphaFoldDB" id="A0ABD3MPN1"/>
<name>A0ABD3MPN1_9STRA</name>
<feature type="region of interest" description="Disordered" evidence="13">
    <location>
        <begin position="1049"/>
        <end position="1076"/>
    </location>
</feature>
<dbReference type="InterPro" id="IPR001357">
    <property type="entry name" value="BRCT_dom"/>
</dbReference>
<feature type="region of interest" description="Disordered" evidence="13">
    <location>
        <begin position="473"/>
        <end position="515"/>
    </location>
</feature>
<evidence type="ECO:0000259" key="15">
    <source>
        <dbReference type="PROSITE" id="PS50173"/>
    </source>
</evidence>
<evidence type="ECO:0000259" key="14">
    <source>
        <dbReference type="PROSITE" id="PS50172"/>
    </source>
</evidence>
<dbReference type="GO" id="GO:0006281">
    <property type="term" value="P:DNA repair"/>
    <property type="evidence" value="ECO:0007669"/>
    <property type="project" value="UniProtKB-KW"/>
</dbReference>
<evidence type="ECO:0000256" key="8">
    <source>
        <dbReference type="ARBA" id="ARBA00022763"/>
    </source>
</evidence>
<feature type="region of interest" description="Disordered" evidence="13">
    <location>
        <begin position="236"/>
        <end position="258"/>
    </location>
</feature>
<evidence type="ECO:0000256" key="5">
    <source>
        <dbReference type="ARBA" id="ARBA00022679"/>
    </source>
</evidence>
<dbReference type="PANTHER" id="PTHR45990">
    <property type="entry name" value="DNA REPAIR PROTEIN REV1"/>
    <property type="match status" value="1"/>
</dbReference>
<dbReference type="InterPro" id="IPR001126">
    <property type="entry name" value="UmuC"/>
</dbReference>
<accession>A0ABD3MPN1</accession>
<dbReference type="GO" id="GO:0016779">
    <property type="term" value="F:nucleotidyltransferase activity"/>
    <property type="evidence" value="ECO:0007669"/>
    <property type="project" value="UniProtKB-KW"/>
</dbReference>
<dbReference type="PROSITE" id="PS50172">
    <property type="entry name" value="BRCT"/>
    <property type="match status" value="1"/>
</dbReference>
<dbReference type="InterPro" id="IPR053848">
    <property type="entry name" value="IMS_HHH_1"/>
</dbReference>
<evidence type="ECO:0000256" key="3">
    <source>
        <dbReference type="ARBA" id="ARBA00020399"/>
    </source>
</evidence>
<dbReference type="SUPFAM" id="SSF100879">
    <property type="entry name" value="Lesion bypass DNA polymerase (Y-family), little finger domain"/>
    <property type="match status" value="1"/>
</dbReference>
<keyword evidence="4" id="KW-0237">DNA synthesis</keyword>
<feature type="region of interest" description="Disordered" evidence="13">
    <location>
        <begin position="123"/>
        <end position="166"/>
    </location>
</feature>
<dbReference type="InterPro" id="IPR043128">
    <property type="entry name" value="Rev_trsase/Diguanyl_cyclase"/>
</dbReference>
<dbReference type="InterPro" id="IPR036420">
    <property type="entry name" value="BRCT_dom_sf"/>
</dbReference>
<dbReference type="Gene3D" id="3.40.1170.60">
    <property type="match status" value="1"/>
</dbReference>
<feature type="compositionally biased region" description="Polar residues" evidence="13">
    <location>
        <begin position="193"/>
        <end position="207"/>
    </location>
</feature>
<dbReference type="GO" id="GO:0071897">
    <property type="term" value="P:DNA biosynthetic process"/>
    <property type="evidence" value="ECO:0007669"/>
    <property type="project" value="UniProtKB-KW"/>
</dbReference>
<dbReference type="InterPro" id="IPR017961">
    <property type="entry name" value="DNA_pol_Y-fam_little_finger"/>
</dbReference>
<dbReference type="Pfam" id="PF11799">
    <property type="entry name" value="IMS_C"/>
    <property type="match status" value="1"/>
</dbReference>
<dbReference type="SMART" id="SM00292">
    <property type="entry name" value="BRCT"/>
    <property type="match status" value="1"/>
</dbReference>
<evidence type="ECO:0000256" key="1">
    <source>
        <dbReference type="ARBA" id="ARBA00004123"/>
    </source>
</evidence>
<feature type="domain" description="UmuC" evidence="15">
    <location>
        <begin position="581"/>
        <end position="783"/>
    </location>
</feature>
<dbReference type="InterPro" id="IPR043502">
    <property type="entry name" value="DNA/RNA_pol_sf"/>
</dbReference>
<dbReference type="Pfam" id="PF16589">
    <property type="entry name" value="BRCT_2"/>
    <property type="match status" value="1"/>
</dbReference>
<feature type="compositionally biased region" description="Low complexity" evidence="13">
    <location>
        <begin position="58"/>
        <end position="75"/>
    </location>
</feature>
<dbReference type="GO" id="GO:0003677">
    <property type="term" value="F:DNA binding"/>
    <property type="evidence" value="ECO:0007669"/>
    <property type="project" value="UniProtKB-KW"/>
</dbReference>
<evidence type="ECO:0000256" key="2">
    <source>
        <dbReference type="ARBA" id="ARBA00010945"/>
    </source>
</evidence>
<evidence type="ECO:0000313" key="17">
    <source>
        <dbReference type="Proteomes" id="UP001530293"/>
    </source>
</evidence>